<gene>
    <name evidence="1" type="ORF">P7K49_001421</name>
</gene>
<evidence type="ECO:0000313" key="1">
    <source>
        <dbReference type="EMBL" id="KAK2120035.1"/>
    </source>
</evidence>
<protein>
    <submittedName>
        <fullName evidence="1">Uncharacterized protein</fullName>
    </submittedName>
</protein>
<accession>A0ABQ9WEE8</accession>
<reference evidence="1 2" key="1">
    <citation type="submission" date="2023-05" db="EMBL/GenBank/DDBJ databases">
        <title>B98-5 Cell Line De Novo Hybrid Assembly: An Optical Mapping Approach.</title>
        <authorList>
            <person name="Kananen K."/>
            <person name="Auerbach J.A."/>
            <person name="Kautto E."/>
            <person name="Blachly J.S."/>
        </authorList>
    </citation>
    <scope>NUCLEOTIDE SEQUENCE [LARGE SCALE GENOMIC DNA]</scope>
    <source>
        <strain evidence="1">B95-8</strain>
        <tissue evidence="1">Cell line</tissue>
    </source>
</reference>
<organism evidence="1 2">
    <name type="scientific">Saguinus oedipus</name>
    <name type="common">Cotton-top tamarin</name>
    <name type="synonym">Oedipomidas oedipus</name>
    <dbReference type="NCBI Taxonomy" id="9490"/>
    <lineage>
        <taxon>Eukaryota</taxon>
        <taxon>Metazoa</taxon>
        <taxon>Chordata</taxon>
        <taxon>Craniata</taxon>
        <taxon>Vertebrata</taxon>
        <taxon>Euteleostomi</taxon>
        <taxon>Mammalia</taxon>
        <taxon>Eutheria</taxon>
        <taxon>Euarchontoglires</taxon>
        <taxon>Primates</taxon>
        <taxon>Haplorrhini</taxon>
        <taxon>Platyrrhini</taxon>
        <taxon>Cebidae</taxon>
        <taxon>Callitrichinae</taxon>
        <taxon>Saguinus</taxon>
    </lineage>
</organism>
<keyword evidence="2" id="KW-1185">Reference proteome</keyword>
<evidence type="ECO:0000313" key="2">
    <source>
        <dbReference type="Proteomes" id="UP001266305"/>
    </source>
</evidence>
<dbReference type="EMBL" id="JASSZA010000001">
    <property type="protein sequence ID" value="KAK2120035.1"/>
    <property type="molecule type" value="Genomic_DNA"/>
</dbReference>
<sequence length="262" mass="29845">MAFCFITFYINLDRLACITLQLAHAESSKTWLKGIFTELRLLLDEEEAVAKKFIDKNTQLALQVYREQADSCKEQLDVTSDLSNRVWSIGQKPDPVQRLQAVEYEGMLPWRSMLFSLIKWLQGVWWHSAPWCKAGWETGFSSFSLVKPHNTESIEEGLSRCKTEHMFPAVATPTQSALQLNLAGTGGWDTACISQRHPDPCVPTQAYTAAEQEMQRQMSLGELCHPVPLSFEPIRSYYKGLVEAMQSTLQMPLDIRLKETPR</sequence>
<dbReference type="Proteomes" id="UP001266305">
    <property type="component" value="Unassembled WGS sequence"/>
</dbReference>
<name>A0ABQ9WEE8_SAGOE</name>
<comment type="caution">
    <text evidence="1">The sequence shown here is derived from an EMBL/GenBank/DDBJ whole genome shotgun (WGS) entry which is preliminary data.</text>
</comment>
<proteinExistence type="predicted"/>